<dbReference type="InterPro" id="IPR039538">
    <property type="entry name" value="BetI_C"/>
</dbReference>
<keyword evidence="1" id="KW-0678">Repressor</keyword>
<protein>
    <recommendedName>
        <fullName evidence="6">HTH tetR-type domain-containing protein</fullName>
    </recommendedName>
</protein>
<feature type="DNA-binding region" description="H-T-H motif" evidence="5">
    <location>
        <begin position="39"/>
        <end position="58"/>
    </location>
</feature>
<feature type="domain" description="HTH tetR-type" evidence="6">
    <location>
        <begin position="16"/>
        <end position="76"/>
    </location>
</feature>
<dbReference type="InterPro" id="IPR001647">
    <property type="entry name" value="HTH_TetR"/>
</dbReference>
<dbReference type="InterPro" id="IPR009057">
    <property type="entry name" value="Homeodomain-like_sf"/>
</dbReference>
<reference evidence="7" key="1">
    <citation type="journal article" date="2014" name="Int. J. Syst. Evol. Microbiol.">
        <title>Complete genome sequence of Corynebacterium casei LMG S-19264T (=DSM 44701T), isolated from a smear-ripened cheese.</title>
        <authorList>
            <consortium name="US DOE Joint Genome Institute (JGI-PGF)"/>
            <person name="Walter F."/>
            <person name="Albersmeier A."/>
            <person name="Kalinowski J."/>
            <person name="Ruckert C."/>
        </authorList>
    </citation>
    <scope>NUCLEOTIDE SEQUENCE</scope>
    <source>
        <strain evidence="7">VKM B-2347</strain>
    </source>
</reference>
<proteinExistence type="predicted"/>
<organism evidence="7 8">
    <name type="scientific">Hansschlegelia plantiphila</name>
    <dbReference type="NCBI Taxonomy" id="374655"/>
    <lineage>
        <taxon>Bacteria</taxon>
        <taxon>Pseudomonadati</taxon>
        <taxon>Pseudomonadota</taxon>
        <taxon>Alphaproteobacteria</taxon>
        <taxon>Hyphomicrobiales</taxon>
        <taxon>Methylopilaceae</taxon>
        <taxon>Hansschlegelia</taxon>
    </lineage>
</organism>
<keyword evidence="8" id="KW-1185">Reference proteome</keyword>
<name>A0A9W6IYW9_9HYPH</name>
<sequence length="205" mass="23440">MTQPEHAVRASTTKGNDRVGTILVAAKDILVTQGFANLSYRNIAKGAGIAVGNVNYYYPSKDDLMVDLAHYIFDQWDTRFRKRVPAKLKDDREIFRFSVEFMISENKRDRTVNLLMEMWAMANHSPSVSKMLGAFYEKMRTWISEMIGRVRPQLSKDSRDLRAALITAQIEGLMILIGPKRVRYSELAGLERAAVFQIERLAFSD</sequence>
<evidence type="ECO:0000259" key="6">
    <source>
        <dbReference type="PROSITE" id="PS50977"/>
    </source>
</evidence>
<dbReference type="PROSITE" id="PS50977">
    <property type="entry name" value="HTH_TETR_2"/>
    <property type="match status" value="1"/>
</dbReference>
<keyword evidence="3 5" id="KW-0238">DNA-binding</keyword>
<accession>A0A9W6IYW9</accession>
<dbReference type="InterPro" id="IPR050109">
    <property type="entry name" value="HTH-type_TetR-like_transc_reg"/>
</dbReference>
<dbReference type="PANTHER" id="PTHR30055:SF226">
    <property type="entry name" value="HTH-TYPE TRANSCRIPTIONAL REGULATOR PKSA"/>
    <property type="match status" value="1"/>
</dbReference>
<evidence type="ECO:0000256" key="5">
    <source>
        <dbReference type="PROSITE-ProRule" id="PRU00335"/>
    </source>
</evidence>
<dbReference type="Pfam" id="PF13977">
    <property type="entry name" value="TetR_C_6"/>
    <property type="match status" value="1"/>
</dbReference>
<dbReference type="GO" id="GO:0000976">
    <property type="term" value="F:transcription cis-regulatory region binding"/>
    <property type="evidence" value="ECO:0007669"/>
    <property type="project" value="TreeGrafter"/>
</dbReference>
<dbReference type="EMBL" id="BSFI01000001">
    <property type="protein sequence ID" value="GLK66364.1"/>
    <property type="molecule type" value="Genomic_DNA"/>
</dbReference>
<dbReference type="InterPro" id="IPR036271">
    <property type="entry name" value="Tet_transcr_reg_TetR-rel_C_sf"/>
</dbReference>
<keyword evidence="2" id="KW-0805">Transcription regulation</keyword>
<evidence type="ECO:0000256" key="2">
    <source>
        <dbReference type="ARBA" id="ARBA00023015"/>
    </source>
</evidence>
<evidence type="ECO:0000313" key="7">
    <source>
        <dbReference type="EMBL" id="GLK66364.1"/>
    </source>
</evidence>
<dbReference type="RefSeq" id="WP_271166641.1">
    <property type="nucleotide sequence ID" value="NZ_BSFI01000001.1"/>
</dbReference>
<dbReference type="PANTHER" id="PTHR30055">
    <property type="entry name" value="HTH-TYPE TRANSCRIPTIONAL REGULATOR RUTR"/>
    <property type="match status" value="1"/>
</dbReference>
<dbReference type="Proteomes" id="UP001143372">
    <property type="component" value="Unassembled WGS sequence"/>
</dbReference>
<evidence type="ECO:0000256" key="1">
    <source>
        <dbReference type="ARBA" id="ARBA00022491"/>
    </source>
</evidence>
<comment type="caution">
    <text evidence="7">The sequence shown here is derived from an EMBL/GenBank/DDBJ whole genome shotgun (WGS) entry which is preliminary data.</text>
</comment>
<reference evidence="7" key="2">
    <citation type="submission" date="2023-01" db="EMBL/GenBank/DDBJ databases">
        <authorList>
            <person name="Sun Q."/>
            <person name="Evtushenko L."/>
        </authorList>
    </citation>
    <scope>NUCLEOTIDE SEQUENCE</scope>
    <source>
        <strain evidence="7">VKM B-2347</strain>
    </source>
</reference>
<dbReference type="Pfam" id="PF00440">
    <property type="entry name" value="TetR_N"/>
    <property type="match status" value="1"/>
</dbReference>
<evidence type="ECO:0000256" key="4">
    <source>
        <dbReference type="ARBA" id="ARBA00023163"/>
    </source>
</evidence>
<evidence type="ECO:0000256" key="3">
    <source>
        <dbReference type="ARBA" id="ARBA00023125"/>
    </source>
</evidence>
<dbReference type="GO" id="GO:0003700">
    <property type="term" value="F:DNA-binding transcription factor activity"/>
    <property type="evidence" value="ECO:0007669"/>
    <property type="project" value="TreeGrafter"/>
</dbReference>
<keyword evidence="4" id="KW-0804">Transcription</keyword>
<gene>
    <name evidence="7" type="ORF">GCM10008179_00020</name>
</gene>
<evidence type="ECO:0000313" key="8">
    <source>
        <dbReference type="Proteomes" id="UP001143372"/>
    </source>
</evidence>
<dbReference type="PRINTS" id="PR00455">
    <property type="entry name" value="HTHTETR"/>
</dbReference>
<dbReference type="SUPFAM" id="SSF46689">
    <property type="entry name" value="Homeodomain-like"/>
    <property type="match status" value="1"/>
</dbReference>
<dbReference type="AlphaFoldDB" id="A0A9W6IYW9"/>
<dbReference type="SUPFAM" id="SSF48498">
    <property type="entry name" value="Tetracyclin repressor-like, C-terminal domain"/>
    <property type="match status" value="1"/>
</dbReference>
<dbReference type="Gene3D" id="1.10.357.10">
    <property type="entry name" value="Tetracycline Repressor, domain 2"/>
    <property type="match status" value="1"/>
</dbReference>